<keyword evidence="6" id="KW-1185">Reference proteome</keyword>
<evidence type="ECO:0000313" key="6">
    <source>
        <dbReference type="Proteomes" id="UP000323258"/>
    </source>
</evidence>
<reference evidence="5 6" key="1">
    <citation type="submission" date="2019-08" db="EMBL/GenBank/DDBJ databases">
        <authorList>
            <person name="Seo Y.L."/>
        </authorList>
    </citation>
    <scope>NUCLEOTIDE SEQUENCE [LARGE SCALE GENOMIC DNA]</scope>
    <source>
        <strain evidence="5 6">MaA-C15</strain>
    </source>
</reference>
<sequence>MHPALGVLAEAARRPNDHARRWKAKTGRKVVGSFPMHFPAEVVHASGAMPVVLQESDDPITVGGAGMYPFFCGYTRSVVDQASKGDFDYVDAIMFGDHCVQILSAADIVRNRLPETQVGFYQLIPSLRDKWSLENSMRALDRLIEGIEETLGVTITEDDLRASIREFNENRQLIRRLYELRRTGAIRLRASHMQHIVKSSMVMDKAEHNALLRQIVDSVEPGADTLGGGLPVYVSGHLCQAPKPAVLDMIEDCGAVIVDDDLYHGYRYISMDMDETGDPVKAIANWYLNRNFGAPCPTRLDPGIDWDGWLLKAVDACGAKGMIVLMAKFCEPHYFYYPRIRKAFQVADVPHLLIETEHEMLGLENMRTKVETFVEVARRRGTPQRIAS</sequence>
<evidence type="ECO:0000256" key="1">
    <source>
        <dbReference type="ARBA" id="ARBA00005806"/>
    </source>
</evidence>
<accession>A0A5D4GZR6</accession>
<dbReference type="GO" id="GO:0046872">
    <property type="term" value="F:metal ion binding"/>
    <property type="evidence" value="ECO:0007669"/>
    <property type="project" value="UniProtKB-KW"/>
</dbReference>
<dbReference type="OrthoDB" id="355459at2"/>
<keyword evidence="4" id="KW-0411">Iron-sulfur</keyword>
<dbReference type="Gene3D" id="3.40.50.11890">
    <property type="match status" value="1"/>
</dbReference>
<organism evidence="5 6">
    <name type="scientific">Neoaquamicrobium microcysteis</name>
    <dbReference type="NCBI Taxonomy" id="2682781"/>
    <lineage>
        <taxon>Bacteria</taxon>
        <taxon>Pseudomonadati</taxon>
        <taxon>Pseudomonadota</taxon>
        <taxon>Alphaproteobacteria</taxon>
        <taxon>Hyphomicrobiales</taxon>
        <taxon>Phyllobacteriaceae</taxon>
        <taxon>Neoaquamicrobium</taxon>
    </lineage>
</organism>
<dbReference type="AlphaFoldDB" id="A0A5D4GZR6"/>
<dbReference type="Gene3D" id="1.20.1270.370">
    <property type="match status" value="1"/>
</dbReference>
<protein>
    <submittedName>
        <fullName evidence="5">2-hydroxyacyl-CoA dehydratase</fullName>
    </submittedName>
</protein>
<evidence type="ECO:0000313" key="5">
    <source>
        <dbReference type="EMBL" id="TYR33542.1"/>
    </source>
</evidence>
<dbReference type="Proteomes" id="UP000323258">
    <property type="component" value="Unassembled WGS sequence"/>
</dbReference>
<comment type="caution">
    <text evidence="5">The sequence shown here is derived from an EMBL/GenBank/DDBJ whole genome shotgun (WGS) entry which is preliminary data.</text>
</comment>
<comment type="similarity">
    <text evidence="1">Belongs to the FldB/FldC dehydratase alpha/beta subunit family.</text>
</comment>
<dbReference type="InterPro" id="IPR010327">
    <property type="entry name" value="FldB/FldC_alpha/beta"/>
</dbReference>
<dbReference type="PANTHER" id="PTHR30548">
    <property type="entry name" value="2-HYDROXYGLUTARYL-COA DEHYDRATASE, D-COMPONENT-RELATED"/>
    <property type="match status" value="1"/>
</dbReference>
<keyword evidence="2" id="KW-0479">Metal-binding</keyword>
<evidence type="ECO:0000256" key="2">
    <source>
        <dbReference type="ARBA" id="ARBA00022723"/>
    </source>
</evidence>
<dbReference type="RefSeq" id="WP_148914216.1">
    <property type="nucleotide sequence ID" value="NZ_VSZS01000059.1"/>
</dbReference>
<dbReference type="PANTHER" id="PTHR30548:SF5">
    <property type="entry name" value="SUBUNIT OF OXYGEN-SENSITIVE 2-HYDROXYISOCAPROYL-COA DEHYDRATASE"/>
    <property type="match status" value="1"/>
</dbReference>
<dbReference type="Gene3D" id="3.40.50.11900">
    <property type="match status" value="1"/>
</dbReference>
<name>A0A5D4GZR6_9HYPH</name>
<dbReference type="GO" id="GO:0051536">
    <property type="term" value="F:iron-sulfur cluster binding"/>
    <property type="evidence" value="ECO:0007669"/>
    <property type="project" value="UniProtKB-KW"/>
</dbReference>
<keyword evidence="3" id="KW-0408">Iron</keyword>
<proteinExistence type="inferred from homology"/>
<evidence type="ECO:0000256" key="4">
    <source>
        <dbReference type="ARBA" id="ARBA00023014"/>
    </source>
</evidence>
<evidence type="ECO:0000256" key="3">
    <source>
        <dbReference type="ARBA" id="ARBA00023004"/>
    </source>
</evidence>
<dbReference type="EMBL" id="VSZS01000059">
    <property type="protein sequence ID" value="TYR33542.1"/>
    <property type="molecule type" value="Genomic_DNA"/>
</dbReference>
<reference evidence="5 6" key="2">
    <citation type="submission" date="2019-09" db="EMBL/GenBank/DDBJ databases">
        <title>Mesorhizobium sp. MaA-C15 isolated from Microcystis aeruginosa.</title>
        <authorList>
            <person name="Jeong S.E."/>
            <person name="Jin H.M."/>
            <person name="Jeon C.O."/>
        </authorList>
    </citation>
    <scope>NUCLEOTIDE SEQUENCE [LARGE SCALE GENOMIC DNA]</scope>
    <source>
        <strain evidence="5 6">MaA-C15</strain>
    </source>
</reference>
<dbReference type="Pfam" id="PF06050">
    <property type="entry name" value="HGD-D"/>
    <property type="match status" value="1"/>
</dbReference>
<gene>
    <name evidence="5" type="ORF">FY036_08220</name>
</gene>